<keyword evidence="3" id="KW-0169">Cobalamin biosynthesis</keyword>
<keyword evidence="5 13" id="KW-0808">Transferase</keyword>
<dbReference type="PANTHER" id="PTHR45790:SF1">
    <property type="entry name" value="SIROHEME SYNTHASE"/>
    <property type="match status" value="1"/>
</dbReference>
<organism evidence="15 16">
    <name type="scientific">Vibrio metoecus</name>
    <dbReference type="NCBI Taxonomy" id="1481663"/>
    <lineage>
        <taxon>Bacteria</taxon>
        <taxon>Pseudomonadati</taxon>
        <taxon>Pseudomonadota</taxon>
        <taxon>Gammaproteobacteria</taxon>
        <taxon>Vibrionales</taxon>
        <taxon>Vibrionaceae</taxon>
        <taxon>Vibrio</taxon>
    </lineage>
</organism>
<evidence type="ECO:0000256" key="2">
    <source>
        <dbReference type="ARBA" id="ARBA00012162"/>
    </source>
</evidence>
<evidence type="ECO:0000256" key="12">
    <source>
        <dbReference type="ARBA" id="ARBA00060548"/>
    </source>
</evidence>
<evidence type="ECO:0000256" key="8">
    <source>
        <dbReference type="ARBA" id="ARBA00023239"/>
    </source>
</evidence>
<evidence type="ECO:0000256" key="1">
    <source>
        <dbReference type="ARBA" id="ARBA00005879"/>
    </source>
</evidence>
<keyword evidence="6" id="KW-0949">S-adenosyl-L-methionine</keyword>
<evidence type="ECO:0000256" key="5">
    <source>
        <dbReference type="ARBA" id="ARBA00022679"/>
    </source>
</evidence>
<dbReference type="GO" id="GO:0004851">
    <property type="term" value="F:uroporphyrin-III C-methyltransferase activity"/>
    <property type="evidence" value="ECO:0007669"/>
    <property type="project" value="UniProtKB-EC"/>
</dbReference>
<dbReference type="EC" id="2.1.1.107" evidence="2"/>
<dbReference type="NCBIfam" id="TIGR01469">
    <property type="entry name" value="cobA_cysG_Cterm"/>
    <property type="match status" value="1"/>
</dbReference>
<evidence type="ECO:0000313" key="15">
    <source>
        <dbReference type="EMBL" id="PAR20734.1"/>
    </source>
</evidence>
<dbReference type="InterPro" id="IPR035996">
    <property type="entry name" value="4pyrrol_Methylase_sf"/>
</dbReference>
<dbReference type="PROSITE" id="PS00839">
    <property type="entry name" value="SUMT_1"/>
    <property type="match status" value="1"/>
</dbReference>
<dbReference type="GO" id="GO:0009236">
    <property type="term" value="P:cobalamin biosynthetic process"/>
    <property type="evidence" value="ECO:0007669"/>
    <property type="project" value="UniProtKB-KW"/>
</dbReference>
<proteinExistence type="inferred from homology"/>
<protein>
    <recommendedName>
        <fullName evidence="2">uroporphyrinogen-III C-methyltransferase</fullName>
        <ecNumber evidence="2">2.1.1.107</ecNumber>
    </recommendedName>
</protein>
<evidence type="ECO:0000256" key="3">
    <source>
        <dbReference type="ARBA" id="ARBA00022573"/>
    </source>
</evidence>
<dbReference type="UniPathway" id="UPA00262">
    <property type="reaction ID" value="UER00211"/>
</dbReference>
<keyword evidence="4 13" id="KW-0489">Methyltransferase</keyword>
<dbReference type="FunFam" id="3.30.950.10:FF:000001">
    <property type="entry name" value="Siroheme synthase"/>
    <property type="match status" value="1"/>
</dbReference>
<dbReference type="Gene3D" id="3.40.1010.10">
    <property type="entry name" value="Cobalt-precorrin-4 Transmethylase, Domain 1"/>
    <property type="match status" value="1"/>
</dbReference>
<accession>A0A271VRN8</accession>
<comment type="similarity">
    <text evidence="1 13">Belongs to the precorrin methyltransferase family.</text>
</comment>
<dbReference type="CDD" id="cd11642">
    <property type="entry name" value="SUMT"/>
    <property type="match status" value="1"/>
</dbReference>
<dbReference type="FunFam" id="3.40.1010.10:FF:000001">
    <property type="entry name" value="Siroheme synthase"/>
    <property type="match status" value="1"/>
</dbReference>
<dbReference type="NCBIfam" id="NF004790">
    <property type="entry name" value="PRK06136.1"/>
    <property type="match status" value="1"/>
</dbReference>
<dbReference type="SUPFAM" id="SSF53790">
    <property type="entry name" value="Tetrapyrrole methylase"/>
    <property type="match status" value="1"/>
</dbReference>
<dbReference type="EMBL" id="NMSH01000014">
    <property type="protein sequence ID" value="PAR20734.1"/>
    <property type="molecule type" value="Genomic_DNA"/>
</dbReference>
<dbReference type="PROSITE" id="PS00840">
    <property type="entry name" value="SUMT_2"/>
    <property type="match status" value="1"/>
</dbReference>
<feature type="domain" description="Tetrapyrrole methylase" evidence="14">
    <location>
        <begin position="47"/>
        <end position="256"/>
    </location>
</feature>
<evidence type="ECO:0000256" key="6">
    <source>
        <dbReference type="ARBA" id="ARBA00022691"/>
    </source>
</evidence>
<evidence type="ECO:0000256" key="11">
    <source>
        <dbReference type="ARBA" id="ARBA00025705"/>
    </source>
</evidence>
<dbReference type="InterPro" id="IPR000878">
    <property type="entry name" value="4pyrrol_Mease"/>
</dbReference>
<dbReference type="GO" id="GO:0032259">
    <property type="term" value="P:methylation"/>
    <property type="evidence" value="ECO:0007669"/>
    <property type="project" value="UniProtKB-KW"/>
</dbReference>
<keyword evidence="8" id="KW-0456">Lyase</keyword>
<dbReference type="InterPro" id="IPR050161">
    <property type="entry name" value="Siro_Cobalamin_biosynth"/>
</dbReference>
<reference evidence="16" key="1">
    <citation type="submission" date="2017-07" db="EMBL/GenBank/DDBJ databases">
        <authorList>
            <person name="Boucher Y."/>
            <person name="Orata F.D."/>
        </authorList>
    </citation>
    <scope>NUCLEOTIDE SEQUENCE [LARGE SCALE GENOMIC DNA]</scope>
    <source>
        <strain evidence="16">OYP9E10</strain>
    </source>
</reference>
<evidence type="ECO:0000256" key="10">
    <source>
        <dbReference type="ARBA" id="ARBA00023268"/>
    </source>
</evidence>
<comment type="pathway">
    <text evidence="11">Porphyrin-containing compound metabolism; siroheme biosynthesis; precorrin-2 from uroporphyrinogen III: step 1/1.</text>
</comment>
<name>A0A271VRN8_VIBMT</name>
<keyword evidence="9" id="KW-0627">Porphyrin biosynthesis</keyword>
<dbReference type="Gene3D" id="3.30.950.10">
    <property type="entry name" value="Methyltransferase, Cobalt-precorrin-4 Transmethylase, Domain 2"/>
    <property type="match status" value="1"/>
</dbReference>
<dbReference type="InterPro" id="IPR014776">
    <property type="entry name" value="4pyrrole_Mease_sub2"/>
</dbReference>
<dbReference type="InterPro" id="IPR014777">
    <property type="entry name" value="4pyrrole_Mease_sub1"/>
</dbReference>
<sequence>MPVTDQFRIKIMAQDAVTPFRKTPRLAVVEGSSYSRATRSQLQAGEVALVGAGPGDPELLTVKALSYLQQADVVLYDYLVSDDIMALIPTETILVCVGKRAGHHSVPQEKTNQLLVDFARQGYRVVRIKGGDPFMFGRGGEELEVLFEAGVKFQIVPGITAAAGATAYAGIPLTHRDYAQSALFVTGHLKAQAEDLDWSTLARGQQTLVIYMGLSNAAAIAEQLQQHGRDANTPVAIIERGTQISQKVLIGTLQTLPSLAIQAQSPALIVVGEVVELANKLHWFGERHQTEPLAAVQSA</sequence>
<comment type="caution">
    <text evidence="15">The sequence shown here is derived from an EMBL/GenBank/DDBJ whole genome shotgun (WGS) entry which is preliminary data.</text>
</comment>
<evidence type="ECO:0000256" key="13">
    <source>
        <dbReference type="RuleBase" id="RU003960"/>
    </source>
</evidence>
<dbReference type="InterPro" id="IPR003043">
    <property type="entry name" value="Uropor_MeTrfase_CS"/>
</dbReference>
<evidence type="ECO:0000256" key="4">
    <source>
        <dbReference type="ARBA" id="ARBA00022603"/>
    </source>
</evidence>
<dbReference type="InterPro" id="IPR006366">
    <property type="entry name" value="CobA/CysG_C"/>
</dbReference>
<dbReference type="PANTHER" id="PTHR45790">
    <property type="entry name" value="SIROHEME SYNTHASE-RELATED"/>
    <property type="match status" value="1"/>
</dbReference>
<dbReference type="GO" id="GO:0016491">
    <property type="term" value="F:oxidoreductase activity"/>
    <property type="evidence" value="ECO:0007669"/>
    <property type="project" value="UniProtKB-KW"/>
</dbReference>
<gene>
    <name evidence="15" type="primary">cobA</name>
    <name evidence="15" type="ORF">CGU03_10395</name>
</gene>
<keyword evidence="7" id="KW-0560">Oxidoreductase</keyword>
<dbReference type="Pfam" id="PF00590">
    <property type="entry name" value="TP_methylase"/>
    <property type="match status" value="1"/>
</dbReference>
<evidence type="ECO:0000259" key="14">
    <source>
        <dbReference type="Pfam" id="PF00590"/>
    </source>
</evidence>
<dbReference type="AlphaFoldDB" id="A0A271VRN8"/>
<comment type="pathway">
    <text evidence="12">Cofactor biosynthesis; adenosylcobalamin biosynthesis; precorrin-2 from uroporphyrinogen III: step 1/1.</text>
</comment>
<dbReference type="GO" id="GO:0019354">
    <property type="term" value="P:siroheme biosynthetic process"/>
    <property type="evidence" value="ECO:0007669"/>
    <property type="project" value="UniProtKB-UniPathway"/>
</dbReference>
<evidence type="ECO:0000256" key="7">
    <source>
        <dbReference type="ARBA" id="ARBA00023002"/>
    </source>
</evidence>
<dbReference type="GO" id="GO:0016829">
    <property type="term" value="F:lyase activity"/>
    <property type="evidence" value="ECO:0007669"/>
    <property type="project" value="UniProtKB-KW"/>
</dbReference>
<evidence type="ECO:0000313" key="16">
    <source>
        <dbReference type="Proteomes" id="UP000216173"/>
    </source>
</evidence>
<keyword evidence="10" id="KW-0511">Multifunctional enzyme</keyword>
<dbReference type="Proteomes" id="UP000216173">
    <property type="component" value="Unassembled WGS sequence"/>
</dbReference>
<evidence type="ECO:0000256" key="9">
    <source>
        <dbReference type="ARBA" id="ARBA00023244"/>
    </source>
</evidence>